<dbReference type="PRINTS" id="PR00455">
    <property type="entry name" value="HTHTETR"/>
</dbReference>
<evidence type="ECO:0000256" key="5">
    <source>
        <dbReference type="SAM" id="MobiDB-lite"/>
    </source>
</evidence>
<dbReference type="PANTHER" id="PTHR30055">
    <property type="entry name" value="HTH-TYPE TRANSCRIPTIONAL REGULATOR RUTR"/>
    <property type="match status" value="1"/>
</dbReference>
<dbReference type="Pfam" id="PF09209">
    <property type="entry name" value="CecR_C"/>
    <property type="match status" value="1"/>
</dbReference>
<keyword evidence="1" id="KW-0805">Transcription regulation</keyword>
<organism evidence="7 8">
    <name type="scientific">Microbaculum marinum</name>
    <dbReference type="NCBI Taxonomy" id="1764581"/>
    <lineage>
        <taxon>Bacteria</taxon>
        <taxon>Pseudomonadati</taxon>
        <taxon>Pseudomonadota</taxon>
        <taxon>Alphaproteobacteria</taxon>
        <taxon>Hyphomicrobiales</taxon>
        <taxon>Tepidamorphaceae</taxon>
        <taxon>Microbaculum</taxon>
    </lineage>
</organism>
<comment type="caution">
    <text evidence="7">The sequence shown here is derived from an EMBL/GenBank/DDBJ whole genome shotgun (WGS) entry which is preliminary data.</text>
</comment>
<keyword evidence="2 4" id="KW-0238">DNA-binding</keyword>
<proteinExistence type="predicted"/>
<evidence type="ECO:0000313" key="7">
    <source>
        <dbReference type="EMBL" id="MEJ8571117.1"/>
    </source>
</evidence>
<dbReference type="Pfam" id="PF00440">
    <property type="entry name" value="TetR_N"/>
    <property type="match status" value="1"/>
</dbReference>
<evidence type="ECO:0000256" key="4">
    <source>
        <dbReference type="PROSITE-ProRule" id="PRU00335"/>
    </source>
</evidence>
<dbReference type="InterPro" id="IPR050109">
    <property type="entry name" value="HTH-type_TetR-like_transc_reg"/>
</dbReference>
<gene>
    <name evidence="7" type="ORF">V3328_06515</name>
</gene>
<dbReference type="EMBL" id="JAZHOF010000002">
    <property type="protein sequence ID" value="MEJ8571117.1"/>
    <property type="molecule type" value="Genomic_DNA"/>
</dbReference>
<dbReference type="InterPro" id="IPR036271">
    <property type="entry name" value="Tet_transcr_reg_TetR-rel_C_sf"/>
</dbReference>
<dbReference type="GO" id="GO:0000976">
    <property type="term" value="F:transcription cis-regulatory region binding"/>
    <property type="evidence" value="ECO:0007669"/>
    <property type="project" value="TreeGrafter"/>
</dbReference>
<evidence type="ECO:0000259" key="6">
    <source>
        <dbReference type="PROSITE" id="PS50977"/>
    </source>
</evidence>
<dbReference type="Proteomes" id="UP001378188">
    <property type="component" value="Unassembled WGS sequence"/>
</dbReference>
<keyword evidence="8" id="KW-1185">Reference proteome</keyword>
<evidence type="ECO:0000256" key="3">
    <source>
        <dbReference type="ARBA" id="ARBA00023163"/>
    </source>
</evidence>
<evidence type="ECO:0000256" key="1">
    <source>
        <dbReference type="ARBA" id="ARBA00023015"/>
    </source>
</evidence>
<dbReference type="PROSITE" id="PS50977">
    <property type="entry name" value="HTH_TETR_2"/>
    <property type="match status" value="1"/>
</dbReference>
<dbReference type="Gene3D" id="1.10.357.10">
    <property type="entry name" value="Tetracycline Repressor, domain 2"/>
    <property type="match status" value="1"/>
</dbReference>
<keyword evidence="3" id="KW-0804">Transcription</keyword>
<feature type="region of interest" description="Disordered" evidence="5">
    <location>
        <begin position="1"/>
        <end position="35"/>
    </location>
</feature>
<feature type="domain" description="HTH tetR-type" evidence="6">
    <location>
        <begin position="32"/>
        <end position="92"/>
    </location>
</feature>
<dbReference type="AlphaFoldDB" id="A0AAW9RLH7"/>
<evidence type="ECO:0000313" key="8">
    <source>
        <dbReference type="Proteomes" id="UP001378188"/>
    </source>
</evidence>
<name>A0AAW9RLH7_9HYPH</name>
<dbReference type="SUPFAM" id="SSF48498">
    <property type="entry name" value="Tetracyclin repressor-like, C-terminal domain"/>
    <property type="match status" value="1"/>
</dbReference>
<dbReference type="PANTHER" id="PTHR30055:SF234">
    <property type="entry name" value="HTH-TYPE TRANSCRIPTIONAL REGULATOR BETI"/>
    <property type="match status" value="1"/>
</dbReference>
<protein>
    <submittedName>
        <fullName evidence="7">CerR family C-terminal domain-containing protein</fullName>
    </submittedName>
</protein>
<dbReference type="InterPro" id="IPR009057">
    <property type="entry name" value="Homeodomain-like_sf"/>
</dbReference>
<dbReference type="GO" id="GO:0003700">
    <property type="term" value="F:DNA-binding transcription factor activity"/>
    <property type="evidence" value="ECO:0007669"/>
    <property type="project" value="TreeGrafter"/>
</dbReference>
<dbReference type="InterPro" id="IPR015292">
    <property type="entry name" value="Tscrpt_reg_YbiH_C"/>
</dbReference>
<dbReference type="InterPro" id="IPR001647">
    <property type="entry name" value="HTH_TetR"/>
</dbReference>
<dbReference type="Gene3D" id="1.10.10.60">
    <property type="entry name" value="Homeodomain-like"/>
    <property type="match status" value="1"/>
</dbReference>
<dbReference type="SUPFAM" id="SSF46689">
    <property type="entry name" value="Homeodomain-like"/>
    <property type="match status" value="1"/>
</dbReference>
<feature type="DNA-binding region" description="H-T-H motif" evidence="4">
    <location>
        <begin position="55"/>
        <end position="74"/>
    </location>
</feature>
<accession>A0AAW9RLH7</accession>
<evidence type="ECO:0000256" key="2">
    <source>
        <dbReference type="ARBA" id="ARBA00023125"/>
    </source>
</evidence>
<reference evidence="7 8" key="1">
    <citation type="submission" date="2024-02" db="EMBL/GenBank/DDBJ databases">
        <title>Genome analysis and characterization of Microbaculum marinisediminis sp. nov., isolated from marine sediment.</title>
        <authorList>
            <person name="Du Z.-J."/>
            <person name="Ye Y.-Q."/>
            <person name="Zhang Z.-R."/>
            <person name="Yuan S.-M."/>
            <person name="Zhang X.-Y."/>
        </authorList>
    </citation>
    <scope>NUCLEOTIDE SEQUENCE [LARGE SCALE GENOMIC DNA]</scope>
    <source>
        <strain evidence="7 8">SDUM1044001</strain>
    </source>
</reference>
<dbReference type="RefSeq" id="WP_340328801.1">
    <property type="nucleotide sequence ID" value="NZ_JAZHOF010000002.1"/>
</dbReference>
<sequence>MTDEGNRPKKTTGGHGGREIAAETGSPRASSEETRRRLIGAALDAFGRYGFDGASTRRIASEAGVNLAAIPYHFGGKDGLHRAVAQHIVDEVKGRLGPLVDTISAALQSGEVDAEKARVMLHAMVGQAAEVLLGHPEAQRWAPFILREQMDPSPTFDVIYDGFMGRAHILVTGLLARATGRSEEDPETIARAFALLGQLVIFRMGRAIIERRLGWTGYGPTEIETVKSILQDTVTAIMAEGEPS</sequence>